<keyword evidence="1" id="KW-0238">DNA-binding</keyword>
<comment type="caution">
    <text evidence="4">The sequence shown here is derived from an EMBL/GenBank/DDBJ whole genome shotgun (WGS) entry which is preliminary data.</text>
</comment>
<dbReference type="PROSITE" id="PS51736">
    <property type="entry name" value="RECOMBINASES_3"/>
    <property type="match status" value="1"/>
</dbReference>
<evidence type="ECO:0000256" key="2">
    <source>
        <dbReference type="ARBA" id="ARBA00023172"/>
    </source>
</evidence>
<dbReference type="InterPro" id="IPR036162">
    <property type="entry name" value="Resolvase-like_N_sf"/>
</dbReference>
<gene>
    <name evidence="4" type="ORF">ENL47_00955</name>
</gene>
<dbReference type="Pfam" id="PF00239">
    <property type="entry name" value="Resolvase"/>
    <property type="match status" value="1"/>
</dbReference>
<dbReference type="Gene3D" id="3.40.50.1390">
    <property type="entry name" value="Resolvase, N-terminal catalytic domain"/>
    <property type="match status" value="1"/>
</dbReference>
<name>A0A7C5YYB1_9CREN</name>
<protein>
    <recommendedName>
        <fullName evidence="3">Resolvase/invertase-type recombinase catalytic domain-containing protein</fullName>
    </recommendedName>
</protein>
<dbReference type="InterPro" id="IPR050639">
    <property type="entry name" value="SSR_resolvase"/>
</dbReference>
<organism evidence="4">
    <name type="scientific">Ignisphaera aggregans</name>
    <dbReference type="NCBI Taxonomy" id="334771"/>
    <lineage>
        <taxon>Archaea</taxon>
        <taxon>Thermoproteota</taxon>
        <taxon>Thermoprotei</taxon>
        <taxon>Desulfurococcales</taxon>
        <taxon>Desulfurococcaceae</taxon>
        <taxon>Ignisphaera</taxon>
    </lineage>
</organism>
<dbReference type="EMBL" id="DRUB01000023">
    <property type="protein sequence ID" value="HHR95417.1"/>
    <property type="molecule type" value="Genomic_DNA"/>
</dbReference>
<dbReference type="GO" id="GO:0003677">
    <property type="term" value="F:DNA binding"/>
    <property type="evidence" value="ECO:0007669"/>
    <property type="project" value="UniProtKB-KW"/>
</dbReference>
<reference evidence="4" key="1">
    <citation type="journal article" date="2020" name="mSystems">
        <title>Genome- and Community-Level Interaction Insights into Carbon Utilization and Element Cycling Functions of Hydrothermarchaeota in Hydrothermal Sediment.</title>
        <authorList>
            <person name="Zhou Z."/>
            <person name="Liu Y."/>
            <person name="Xu W."/>
            <person name="Pan J."/>
            <person name="Luo Z.H."/>
            <person name="Li M."/>
        </authorList>
    </citation>
    <scope>NUCLEOTIDE SEQUENCE [LARGE SCALE GENOMIC DNA]</scope>
    <source>
        <strain evidence="4">SpSt-1</strain>
    </source>
</reference>
<dbReference type="PANTHER" id="PTHR30461">
    <property type="entry name" value="DNA-INVERTASE FROM LAMBDOID PROPHAGE"/>
    <property type="match status" value="1"/>
</dbReference>
<evidence type="ECO:0000313" key="4">
    <source>
        <dbReference type="EMBL" id="HHR95417.1"/>
    </source>
</evidence>
<dbReference type="SUPFAM" id="SSF53041">
    <property type="entry name" value="Resolvase-like"/>
    <property type="match status" value="1"/>
</dbReference>
<proteinExistence type="predicted"/>
<dbReference type="GO" id="GO:0000150">
    <property type="term" value="F:DNA strand exchange activity"/>
    <property type="evidence" value="ECO:0007669"/>
    <property type="project" value="InterPro"/>
</dbReference>
<dbReference type="InterPro" id="IPR006119">
    <property type="entry name" value="Resolv_N"/>
</dbReference>
<evidence type="ECO:0000259" key="3">
    <source>
        <dbReference type="PROSITE" id="PS51736"/>
    </source>
</evidence>
<keyword evidence="2" id="KW-0233">DNA recombination</keyword>
<evidence type="ECO:0000256" key="1">
    <source>
        <dbReference type="ARBA" id="ARBA00023125"/>
    </source>
</evidence>
<feature type="domain" description="Resolvase/invertase-type recombinase catalytic" evidence="3">
    <location>
        <begin position="35"/>
        <end position="126"/>
    </location>
</feature>
<sequence>MRAINIGGRWRTPESEVKRLLGQLVEERTAPRVTCVVIYVRVSGASQSRELENQIEALKKYVEQNSWKLIEIVRDIASGLKEDRRGLMKLIEMARRHEFDVLLIAYKDRLTRSVSSILKRCSKLME</sequence>
<accession>A0A7C5YYB1</accession>
<dbReference type="AlphaFoldDB" id="A0A7C5YYB1"/>
<dbReference type="SMART" id="SM00857">
    <property type="entry name" value="Resolvase"/>
    <property type="match status" value="1"/>
</dbReference>
<dbReference type="PANTHER" id="PTHR30461:SF2">
    <property type="entry name" value="SERINE RECOMBINASE PINE-RELATED"/>
    <property type="match status" value="1"/>
</dbReference>